<feature type="compositionally biased region" description="Low complexity" evidence="1">
    <location>
        <begin position="150"/>
        <end position="165"/>
    </location>
</feature>
<evidence type="ECO:0000313" key="3">
    <source>
        <dbReference type="Proteomes" id="UP001378242"/>
    </source>
</evidence>
<sequence length="206" mass="23326">MPLSSLRNQLFKQRHVEVLVIKQIDGELLHVCGVGVLEGSGSVNHKRRELSRDNHAFPVRMHEGNQVLQPQDFNRLVLLEEVQLHPRGCRPREAVSLEVEGHRYRVAHTPMRCWHFKGLLKIERTQQGLLLSTEDMSLIRAKALRRPAASTTSSVSSDRTSPLSSWRNGDTRSRTGQQGQGAGTTPRKTPLELYPGARELELEPKY</sequence>
<reference evidence="2 3" key="1">
    <citation type="submission" date="2024-02" db="EMBL/GenBank/DDBJ databases">
        <title>Bacteria isolated from the canopy kelp, Nereocystis luetkeana.</title>
        <authorList>
            <person name="Pfister C.A."/>
            <person name="Younker I.T."/>
            <person name="Light S.H."/>
        </authorList>
    </citation>
    <scope>NUCLEOTIDE SEQUENCE [LARGE SCALE GENOMIC DNA]</scope>
    <source>
        <strain evidence="2 3">TI.5.07</strain>
    </source>
</reference>
<organism evidence="2 3">
    <name type="scientific">Cobetia marina</name>
    <name type="common">Deleya marina</name>
    <dbReference type="NCBI Taxonomy" id="28258"/>
    <lineage>
        <taxon>Bacteria</taxon>
        <taxon>Pseudomonadati</taxon>
        <taxon>Pseudomonadota</taxon>
        <taxon>Gammaproteobacteria</taxon>
        <taxon>Oceanospirillales</taxon>
        <taxon>Halomonadaceae</taxon>
        <taxon>Cobetia</taxon>
    </lineage>
</organism>
<proteinExistence type="predicted"/>
<comment type="caution">
    <text evidence="2">The sequence shown here is derived from an EMBL/GenBank/DDBJ whole genome shotgun (WGS) entry which is preliminary data.</text>
</comment>
<dbReference type="Proteomes" id="UP001378242">
    <property type="component" value="Unassembled WGS sequence"/>
</dbReference>
<gene>
    <name evidence="2" type="ORF">V6243_05690</name>
</gene>
<name>A0ABU9GEU8_COBMA</name>
<protein>
    <submittedName>
        <fullName evidence="2">Uncharacterized protein</fullName>
    </submittedName>
</protein>
<dbReference type="EMBL" id="JBAKAP010000004">
    <property type="protein sequence ID" value="MEL0616318.1"/>
    <property type="molecule type" value="Genomic_DNA"/>
</dbReference>
<feature type="region of interest" description="Disordered" evidence="1">
    <location>
        <begin position="144"/>
        <end position="206"/>
    </location>
</feature>
<evidence type="ECO:0000256" key="1">
    <source>
        <dbReference type="SAM" id="MobiDB-lite"/>
    </source>
</evidence>
<accession>A0ABU9GEU8</accession>
<evidence type="ECO:0000313" key="2">
    <source>
        <dbReference type="EMBL" id="MEL0616318.1"/>
    </source>
</evidence>
<dbReference type="RefSeq" id="WP_341542061.1">
    <property type="nucleotide sequence ID" value="NZ_JBAKAP010000004.1"/>
</dbReference>
<keyword evidence="3" id="KW-1185">Reference proteome</keyword>